<dbReference type="Gene3D" id="3.40.470.10">
    <property type="entry name" value="Uracil-DNA glycosylase-like domain"/>
    <property type="match status" value="1"/>
</dbReference>
<reference evidence="2" key="2">
    <citation type="submission" date="2020-09" db="EMBL/GenBank/DDBJ databases">
        <authorList>
            <person name="Sun Q."/>
            <person name="Kim S."/>
        </authorList>
    </citation>
    <scope>NUCLEOTIDE SEQUENCE</scope>
    <source>
        <strain evidence="2">KCTC 22169</strain>
    </source>
</reference>
<dbReference type="SUPFAM" id="SSF52141">
    <property type="entry name" value="Uracil-DNA glycosylase-like"/>
    <property type="match status" value="1"/>
</dbReference>
<proteinExistence type="predicted"/>
<dbReference type="NCBIfam" id="TIGR04274">
    <property type="entry name" value="hypoxanDNAglyco"/>
    <property type="match status" value="1"/>
</dbReference>
<dbReference type="AlphaFoldDB" id="A0A918N9N3"/>
<dbReference type="InterPro" id="IPR005122">
    <property type="entry name" value="Uracil-DNA_glycosylase-like"/>
</dbReference>
<dbReference type="SMART" id="SM00987">
    <property type="entry name" value="UreE_C"/>
    <property type="match status" value="1"/>
</dbReference>
<dbReference type="Proteomes" id="UP000626148">
    <property type="component" value="Unassembled WGS sequence"/>
</dbReference>
<evidence type="ECO:0000259" key="1">
    <source>
        <dbReference type="SMART" id="SM00986"/>
    </source>
</evidence>
<keyword evidence="3" id="KW-1185">Reference proteome</keyword>
<dbReference type="Pfam" id="PF03167">
    <property type="entry name" value="UDG"/>
    <property type="match status" value="1"/>
</dbReference>
<evidence type="ECO:0000313" key="3">
    <source>
        <dbReference type="Proteomes" id="UP000626148"/>
    </source>
</evidence>
<dbReference type="EMBL" id="BMXR01000006">
    <property type="protein sequence ID" value="GGX56750.1"/>
    <property type="molecule type" value="Genomic_DNA"/>
</dbReference>
<evidence type="ECO:0000313" key="2">
    <source>
        <dbReference type="EMBL" id="GGX56750.1"/>
    </source>
</evidence>
<reference evidence="2" key="1">
    <citation type="journal article" date="2014" name="Int. J. Syst. Evol. Microbiol.">
        <title>Complete genome sequence of Corynebacterium casei LMG S-19264T (=DSM 44701T), isolated from a smear-ripened cheese.</title>
        <authorList>
            <consortium name="US DOE Joint Genome Institute (JGI-PGF)"/>
            <person name="Walter F."/>
            <person name="Albersmeier A."/>
            <person name="Kalinowski J."/>
            <person name="Ruckert C."/>
        </authorList>
    </citation>
    <scope>NUCLEOTIDE SEQUENCE</scope>
    <source>
        <strain evidence="2">KCTC 22169</strain>
    </source>
</reference>
<organism evidence="2 3">
    <name type="scientific">Saccharospirillum salsuginis</name>
    <dbReference type="NCBI Taxonomy" id="418750"/>
    <lineage>
        <taxon>Bacteria</taxon>
        <taxon>Pseudomonadati</taxon>
        <taxon>Pseudomonadota</taxon>
        <taxon>Gammaproteobacteria</taxon>
        <taxon>Oceanospirillales</taxon>
        <taxon>Saccharospirillaceae</taxon>
        <taxon>Saccharospirillum</taxon>
    </lineage>
</organism>
<name>A0A918N9N3_9GAMM</name>
<dbReference type="CDD" id="cd10032">
    <property type="entry name" value="UDG-F6_HDG"/>
    <property type="match status" value="1"/>
</dbReference>
<sequence>MTTVHSFAPVEPGRAKILILGSMPGKASLRAGQYYAHPRNAFWPILGQLLGFDDNLPYAGRVTQLRDNGVGLWDVLQTCTRTSSLDSDIVESSIVINDFPGWFERHPDTRAVFCNGGKAYESFQRRVVPILPESVRERPVHKLPSTSPAHAAMRPEQKAEQWIELIGGYL</sequence>
<dbReference type="InterPro" id="IPR036895">
    <property type="entry name" value="Uracil-DNA_glycosylase-like_sf"/>
</dbReference>
<gene>
    <name evidence="2" type="ORF">GCM10007392_25260</name>
</gene>
<comment type="caution">
    <text evidence="2">The sequence shown here is derived from an EMBL/GenBank/DDBJ whole genome shotgun (WGS) entry which is preliminary data.</text>
</comment>
<dbReference type="SMART" id="SM00986">
    <property type="entry name" value="UDG"/>
    <property type="match status" value="1"/>
</dbReference>
<protein>
    <submittedName>
        <fullName evidence="2">DNA-deoxyinosine glycosylase</fullName>
    </submittedName>
</protein>
<accession>A0A918N9N3</accession>
<feature type="domain" description="Uracil-DNA glycosylase-like" evidence="1">
    <location>
        <begin position="8"/>
        <end position="166"/>
    </location>
</feature>
<dbReference type="InterPro" id="IPR026353">
    <property type="entry name" value="Hypoxan-DNA_Glyclase"/>
</dbReference>